<dbReference type="AlphaFoldDB" id="A0AAN6Y6U5"/>
<evidence type="ECO:0000313" key="3">
    <source>
        <dbReference type="Proteomes" id="UP001301769"/>
    </source>
</evidence>
<name>A0AAN6Y6U5_9PEZI</name>
<organism evidence="2 3">
    <name type="scientific">Rhypophila decipiens</name>
    <dbReference type="NCBI Taxonomy" id="261697"/>
    <lineage>
        <taxon>Eukaryota</taxon>
        <taxon>Fungi</taxon>
        <taxon>Dikarya</taxon>
        <taxon>Ascomycota</taxon>
        <taxon>Pezizomycotina</taxon>
        <taxon>Sordariomycetes</taxon>
        <taxon>Sordariomycetidae</taxon>
        <taxon>Sordariales</taxon>
        <taxon>Naviculisporaceae</taxon>
        <taxon>Rhypophila</taxon>
    </lineage>
</organism>
<gene>
    <name evidence="2" type="ORF">QBC37DRAFT_285367</name>
</gene>
<dbReference type="SUPFAM" id="SSF56300">
    <property type="entry name" value="Metallo-dependent phosphatases"/>
    <property type="match status" value="1"/>
</dbReference>
<comment type="caution">
    <text evidence="2">The sequence shown here is derived from an EMBL/GenBank/DDBJ whole genome shotgun (WGS) entry which is preliminary data.</text>
</comment>
<reference evidence="2" key="2">
    <citation type="submission" date="2023-05" db="EMBL/GenBank/DDBJ databases">
        <authorList>
            <consortium name="Lawrence Berkeley National Laboratory"/>
            <person name="Steindorff A."/>
            <person name="Hensen N."/>
            <person name="Bonometti L."/>
            <person name="Westerberg I."/>
            <person name="Brannstrom I.O."/>
            <person name="Guillou S."/>
            <person name="Cros-Aarteil S."/>
            <person name="Calhoun S."/>
            <person name="Haridas S."/>
            <person name="Kuo A."/>
            <person name="Mondo S."/>
            <person name="Pangilinan J."/>
            <person name="Riley R."/>
            <person name="Labutti K."/>
            <person name="Andreopoulos B."/>
            <person name="Lipzen A."/>
            <person name="Chen C."/>
            <person name="Yanf M."/>
            <person name="Daum C."/>
            <person name="Ng V."/>
            <person name="Clum A."/>
            <person name="Ohm R."/>
            <person name="Martin F."/>
            <person name="Silar P."/>
            <person name="Natvig D."/>
            <person name="Lalanne C."/>
            <person name="Gautier V."/>
            <person name="Ament-Velasquez S.L."/>
            <person name="Kruys A."/>
            <person name="Hutchinson M.I."/>
            <person name="Powell A.J."/>
            <person name="Barry K."/>
            <person name="Miller A.N."/>
            <person name="Grigoriev I.V."/>
            <person name="Debuchy R."/>
            <person name="Gladieux P."/>
            <person name="Thoren M.H."/>
            <person name="Johannesson H."/>
        </authorList>
    </citation>
    <scope>NUCLEOTIDE SEQUENCE</scope>
    <source>
        <strain evidence="2">PSN293</strain>
    </source>
</reference>
<dbReference type="PANTHER" id="PTHR12905">
    <property type="entry name" value="METALLOPHOSPHOESTERASE"/>
    <property type="match status" value="1"/>
</dbReference>
<proteinExistence type="predicted"/>
<dbReference type="InterPro" id="IPR051693">
    <property type="entry name" value="UPF0046_metallophosphoest"/>
</dbReference>
<reference evidence="2" key="1">
    <citation type="journal article" date="2023" name="Mol. Phylogenet. Evol.">
        <title>Genome-scale phylogeny and comparative genomics of the fungal order Sordariales.</title>
        <authorList>
            <person name="Hensen N."/>
            <person name="Bonometti L."/>
            <person name="Westerberg I."/>
            <person name="Brannstrom I.O."/>
            <person name="Guillou S."/>
            <person name="Cros-Aarteil S."/>
            <person name="Calhoun S."/>
            <person name="Haridas S."/>
            <person name="Kuo A."/>
            <person name="Mondo S."/>
            <person name="Pangilinan J."/>
            <person name="Riley R."/>
            <person name="LaButti K."/>
            <person name="Andreopoulos B."/>
            <person name="Lipzen A."/>
            <person name="Chen C."/>
            <person name="Yan M."/>
            <person name="Daum C."/>
            <person name="Ng V."/>
            <person name="Clum A."/>
            <person name="Steindorff A."/>
            <person name="Ohm R.A."/>
            <person name="Martin F."/>
            <person name="Silar P."/>
            <person name="Natvig D.O."/>
            <person name="Lalanne C."/>
            <person name="Gautier V."/>
            <person name="Ament-Velasquez S.L."/>
            <person name="Kruys A."/>
            <person name="Hutchinson M.I."/>
            <person name="Powell A.J."/>
            <person name="Barry K."/>
            <person name="Miller A.N."/>
            <person name="Grigoriev I.V."/>
            <person name="Debuchy R."/>
            <person name="Gladieux P."/>
            <person name="Hiltunen Thoren M."/>
            <person name="Johannesson H."/>
        </authorList>
    </citation>
    <scope>NUCLEOTIDE SEQUENCE</scope>
    <source>
        <strain evidence="2">PSN293</strain>
    </source>
</reference>
<accession>A0AAN6Y6U5</accession>
<dbReference type="InterPro" id="IPR029052">
    <property type="entry name" value="Metallo-depent_PP-like"/>
</dbReference>
<keyword evidence="3" id="KW-1185">Reference proteome</keyword>
<dbReference type="Proteomes" id="UP001301769">
    <property type="component" value="Unassembled WGS sequence"/>
</dbReference>
<dbReference type="Pfam" id="PF00149">
    <property type="entry name" value="Metallophos"/>
    <property type="match status" value="1"/>
</dbReference>
<evidence type="ECO:0000313" key="2">
    <source>
        <dbReference type="EMBL" id="KAK4213723.1"/>
    </source>
</evidence>
<dbReference type="GO" id="GO:0016787">
    <property type="term" value="F:hydrolase activity"/>
    <property type="evidence" value="ECO:0007669"/>
    <property type="project" value="InterPro"/>
</dbReference>
<dbReference type="CDD" id="cd07379">
    <property type="entry name" value="MPP_239FB"/>
    <property type="match status" value="1"/>
</dbReference>
<evidence type="ECO:0000259" key="1">
    <source>
        <dbReference type="Pfam" id="PF00149"/>
    </source>
</evidence>
<feature type="domain" description="Calcineurin-like phosphoesterase" evidence="1">
    <location>
        <begin position="7"/>
        <end position="216"/>
    </location>
</feature>
<dbReference type="EMBL" id="MU858104">
    <property type="protein sequence ID" value="KAK4213723.1"/>
    <property type="molecule type" value="Genomic_DNA"/>
</dbReference>
<dbReference type="PANTHER" id="PTHR12905:SF0">
    <property type="entry name" value="CALCINEURIN-LIKE PHOSPHOESTERASE DOMAIN-CONTAINING PROTEIN"/>
    <property type="match status" value="1"/>
</dbReference>
<dbReference type="InterPro" id="IPR004843">
    <property type="entry name" value="Calcineurin-like_PHP"/>
</dbReference>
<protein>
    <submittedName>
        <fullName evidence="2">Metallo-dependent phosphatase-like protein</fullName>
    </submittedName>
</protein>
<dbReference type="Gene3D" id="3.60.21.10">
    <property type="match status" value="1"/>
</dbReference>
<sequence length="329" mass="36727">MQHVTTRVLVVSDTHAHEGNEGLTLPDLPVDVAIHCGDLTEQSKLEELRMSLHLLRKINSPLKLVIAGNHDFTLDDKTFQQKKSQAEAAFNIDSELMVREYGSLGDGRQLFDDAKADGIMFLDQGVHHFHLANGANLTVYASPYTPSPEADWGFQYKRGEHHDFAVPQNIDVVITHGPPKGLFDMTADRQRGGCEHLFAAVARARPRLHCFGHMHEGWGAKIVSWRDTRPGEIPSHFNAIDNDRSTTVDSLAALRVGKWDTQQDIAEKENCLAQLRATGYRATDHCSDSEHPIRPGQSTLFVNAAIKSSREEQHQLPWVIELELPAAIQ</sequence>